<proteinExistence type="predicted"/>
<gene>
    <name evidence="1" type="ORF">GcC1_222019</name>
</gene>
<protein>
    <submittedName>
        <fullName evidence="1">Uncharacterized protein</fullName>
    </submittedName>
</protein>
<accession>A0A420H7A6</accession>
<evidence type="ECO:0000313" key="2">
    <source>
        <dbReference type="Proteomes" id="UP000285405"/>
    </source>
</evidence>
<dbReference type="EMBL" id="MCBR01022239">
    <property type="protein sequence ID" value="RKF53312.1"/>
    <property type="molecule type" value="Genomic_DNA"/>
</dbReference>
<name>A0A420H7A6_9PEZI</name>
<sequence length="89" mass="10309">MQANPQNFQAQSAQEISKRSTMKWAEWNGNTEYFASWIKNNRSKLRKDVGSLPDNEGICAEIVATKPDFKRPRVLEWHKTGGPDRSWDK</sequence>
<evidence type="ECO:0000313" key="1">
    <source>
        <dbReference type="EMBL" id="RKF53312.1"/>
    </source>
</evidence>
<comment type="caution">
    <text evidence="1">The sequence shown here is derived from an EMBL/GenBank/DDBJ whole genome shotgun (WGS) entry which is preliminary data.</text>
</comment>
<organism evidence="1 2">
    <name type="scientific">Golovinomyces cichoracearum</name>
    <dbReference type="NCBI Taxonomy" id="62708"/>
    <lineage>
        <taxon>Eukaryota</taxon>
        <taxon>Fungi</taxon>
        <taxon>Dikarya</taxon>
        <taxon>Ascomycota</taxon>
        <taxon>Pezizomycotina</taxon>
        <taxon>Leotiomycetes</taxon>
        <taxon>Erysiphales</taxon>
        <taxon>Erysiphaceae</taxon>
        <taxon>Golovinomyces</taxon>
    </lineage>
</organism>
<dbReference type="Proteomes" id="UP000285405">
    <property type="component" value="Unassembled WGS sequence"/>
</dbReference>
<reference evidence="1 2" key="1">
    <citation type="journal article" date="2018" name="BMC Genomics">
        <title>Comparative genome analyses reveal sequence features reflecting distinct modes of host-adaptation between dicot and monocot powdery mildew.</title>
        <authorList>
            <person name="Wu Y."/>
            <person name="Ma X."/>
            <person name="Pan Z."/>
            <person name="Kale S.D."/>
            <person name="Song Y."/>
            <person name="King H."/>
            <person name="Zhang Q."/>
            <person name="Presley C."/>
            <person name="Deng X."/>
            <person name="Wei C.I."/>
            <person name="Xiao S."/>
        </authorList>
    </citation>
    <scope>NUCLEOTIDE SEQUENCE [LARGE SCALE GENOMIC DNA]</scope>
    <source>
        <strain evidence="1">UCSC1</strain>
    </source>
</reference>
<dbReference type="AlphaFoldDB" id="A0A420H7A6"/>